<sequence length="72" mass="8107">MREAHSFMGSDLEAWDTRYISPTRWPSGLHVLSKRLPVELSLFEGDPKVINTVGVSRVPLGSPKKQSQLIIF</sequence>
<organism evidence="1 2">
    <name type="scientific">Batrachochytrium dendrobatidis (strain JAM81 / FGSC 10211)</name>
    <name type="common">Frog chytrid fungus</name>
    <dbReference type="NCBI Taxonomy" id="684364"/>
    <lineage>
        <taxon>Eukaryota</taxon>
        <taxon>Fungi</taxon>
        <taxon>Fungi incertae sedis</taxon>
        <taxon>Chytridiomycota</taxon>
        <taxon>Chytridiomycota incertae sedis</taxon>
        <taxon>Chytridiomycetes</taxon>
        <taxon>Rhizophydiales</taxon>
        <taxon>Rhizophydiales incertae sedis</taxon>
        <taxon>Batrachochytrium</taxon>
    </lineage>
</organism>
<name>F4PF91_BATDJ</name>
<dbReference type="Proteomes" id="UP000007241">
    <property type="component" value="Unassembled WGS sequence"/>
</dbReference>
<evidence type="ECO:0000313" key="2">
    <source>
        <dbReference type="Proteomes" id="UP000007241"/>
    </source>
</evidence>
<gene>
    <name evidence="1" type="ORF">BATDEDRAFT_93037</name>
</gene>
<accession>F4PF91</accession>
<dbReference type="GeneID" id="18244867"/>
<dbReference type="InParanoid" id="F4PF91"/>
<dbReference type="RefSeq" id="XP_006683274.1">
    <property type="nucleotide sequence ID" value="XM_006683211.1"/>
</dbReference>
<dbReference type="HOGENOM" id="CLU_2721820_0_0_1"/>
<protein>
    <submittedName>
        <fullName evidence="1">Uncharacterized protein</fullName>
    </submittedName>
</protein>
<reference evidence="1 2" key="1">
    <citation type="submission" date="2009-12" db="EMBL/GenBank/DDBJ databases">
        <title>The draft genome of Batrachochytrium dendrobatidis.</title>
        <authorList>
            <consortium name="US DOE Joint Genome Institute (JGI-PGF)"/>
            <person name="Kuo A."/>
            <person name="Salamov A."/>
            <person name="Schmutz J."/>
            <person name="Lucas S."/>
            <person name="Pitluck S."/>
            <person name="Rosenblum E."/>
            <person name="Stajich J."/>
            <person name="Eisen M."/>
            <person name="Grigoriev I.V."/>
        </authorList>
    </citation>
    <scope>NUCLEOTIDE SEQUENCE [LARGE SCALE GENOMIC DNA]</scope>
    <source>
        <strain evidence="2">JAM81 / FGSC 10211</strain>
    </source>
</reference>
<proteinExistence type="predicted"/>
<dbReference type="AlphaFoldDB" id="F4PF91"/>
<evidence type="ECO:0000313" key="1">
    <source>
        <dbReference type="EMBL" id="EGF76103.1"/>
    </source>
</evidence>
<dbReference type="EMBL" id="GL882915">
    <property type="protein sequence ID" value="EGF76103.1"/>
    <property type="molecule type" value="Genomic_DNA"/>
</dbReference>
<keyword evidence="2" id="KW-1185">Reference proteome</keyword>